<gene>
    <name evidence="13" type="ORF">SanaruYs_21360</name>
</gene>
<dbReference type="Pfam" id="PF02518">
    <property type="entry name" value="HATPase_c"/>
    <property type="match status" value="1"/>
</dbReference>
<evidence type="ECO:0000256" key="2">
    <source>
        <dbReference type="ARBA" id="ARBA00012438"/>
    </source>
</evidence>
<keyword evidence="14" id="KW-1185">Reference proteome</keyword>
<evidence type="ECO:0000256" key="8">
    <source>
        <dbReference type="ARBA" id="ARBA00023012"/>
    </source>
</evidence>
<comment type="catalytic activity">
    <reaction evidence="1">
        <text>ATP + protein L-histidine = ADP + protein N-phospho-L-histidine.</text>
        <dbReference type="EC" id="2.7.13.3"/>
    </reaction>
</comment>
<reference evidence="13 14" key="1">
    <citation type="submission" date="2018-11" db="EMBL/GenBank/DDBJ databases">
        <title>Chryseotalea sanarue gen. nov., sp., nov., a member of the family Cytophagaceae, isolated from a brackish lake in Hamamatsu Japan.</title>
        <authorList>
            <person name="Maejima Y."/>
            <person name="Iino T."/>
            <person name="Muraguchi Y."/>
            <person name="Fukuda K."/>
            <person name="Ohkuma M."/>
            <person name="Moriuchi R."/>
            <person name="Dohra H."/>
            <person name="Kimbara K."/>
            <person name="Shintani M."/>
        </authorList>
    </citation>
    <scope>NUCLEOTIDE SEQUENCE [LARGE SCALE GENOMIC DNA]</scope>
    <source>
        <strain evidence="13 14">Ys</strain>
    </source>
</reference>
<dbReference type="Pfam" id="PF13424">
    <property type="entry name" value="TPR_12"/>
    <property type="match status" value="2"/>
</dbReference>
<dbReference type="Gene3D" id="1.20.5.1930">
    <property type="match status" value="1"/>
</dbReference>
<dbReference type="SMART" id="SM00387">
    <property type="entry name" value="HATPase_c"/>
    <property type="match status" value="1"/>
</dbReference>
<evidence type="ECO:0000256" key="4">
    <source>
        <dbReference type="ARBA" id="ARBA00022679"/>
    </source>
</evidence>
<evidence type="ECO:0000256" key="6">
    <source>
        <dbReference type="ARBA" id="ARBA00022777"/>
    </source>
</evidence>
<dbReference type="InterPro" id="IPR036890">
    <property type="entry name" value="HATPase_C_sf"/>
</dbReference>
<dbReference type="SMART" id="SM00028">
    <property type="entry name" value="TPR"/>
    <property type="match status" value="5"/>
</dbReference>
<keyword evidence="9" id="KW-0802">TPR repeat</keyword>
<dbReference type="SUPFAM" id="SSF48452">
    <property type="entry name" value="TPR-like"/>
    <property type="match status" value="2"/>
</dbReference>
<keyword evidence="6" id="KW-0418">Kinase</keyword>
<dbReference type="Pfam" id="PF13181">
    <property type="entry name" value="TPR_8"/>
    <property type="match status" value="1"/>
</dbReference>
<dbReference type="PANTHER" id="PTHR24421">
    <property type="entry name" value="NITRATE/NITRITE SENSOR PROTEIN NARX-RELATED"/>
    <property type="match status" value="1"/>
</dbReference>
<keyword evidence="3" id="KW-0597">Phosphoprotein</keyword>
<evidence type="ECO:0000313" key="13">
    <source>
        <dbReference type="EMBL" id="GCC51907.1"/>
    </source>
</evidence>
<dbReference type="PROSITE" id="PS50109">
    <property type="entry name" value="HIS_KIN"/>
    <property type="match status" value="1"/>
</dbReference>
<dbReference type="GO" id="GO:0005524">
    <property type="term" value="F:ATP binding"/>
    <property type="evidence" value="ECO:0007669"/>
    <property type="project" value="UniProtKB-KW"/>
</dbReference>
<dbReference type="Gene3D" id="3.30.565.10">
    <property type="entry name" value="Histidine kinase-like ATPase, C-terminal domain"/>
    <property type="match status" value="1"/>
</dbReference>
<feature type="chain" id="PRO_5019361478" description="histidine kinase" evidence="11">
    <location>
        <begin position="19"/>
        <end position="653"/>
    </location>
</feature>
<dbReference type="GO" id="GO:0016020">
    <property type="term" value="C:membrane"/>
    <property type="evidence" value="ECO:0007669"/>
    <property type="project" value="InterPro"/>
</dbReference>
<feature type="domain" description="Histidine kinase" evidence="12">
    <location>
        <begin position="449"/>
        <end position="644"/>
    </location>
</feature>
<dbReference type="PROSITE" id="PS50005">
    <property type="entry name" value="TPR"/>
    <property type="match status" value="1"/>
</dbReference>
<keyword evidence="10" id="KW-0472">Membrane</keyword>
<evidence type="ECO:0000313" key="14">
    <source>
        <dbReference type="Proteomes" id="UP000288227"/>
    </source>
</evidence>
<dbReference type="InterPro" id="IPR019734">
    <property type="entry name" value="TPR_rpt"/>
</dbReference>
<evidence type="ECO:0000256" key="7">
    <source>
        <dbReference type="ARBA" id="ARBA00022840"/>
    </source>
</evidence>
<feature type="transmembrane region" description="Helical" evidence="10">
    <location>
        <begin position="392"/>
        <end position="412"/>
    </location>
</feature>
<dbReference type="Gene3D" id="1.25.40.10">
    <property type="entry name" value="Tetratricopeptide repeat domain"/>
    <property type="match status" value="2"/>
</dbReference>
<evidence type="ECO:0000256" key="9">
    <source>
        <dbReference type="PROSITE-ProRule" id="PRU00339"/>
    </source>
</evidence>
<evidence type="ECO:0000256" key="10">
    <source>
        <dbReference type="SAM" id="Phobius"/>
    </source>
</evidence>
<dbReference type="GO" id="GO:0046983">
    <property type="term" value="F:protein dimerization activity"/>
    <property type="evidence" value="ECO:0007669"/>
    <property type="project" value="InterPro"/>
</dbReference>
<dbReference type="RefSeq" id="WP_127122543.1">
    <property type="nucleotide sequence ID" value="NZ_BHXQ01000003.1"/>
</dbReference>
<dbReference type="GO" id="GO:0000155">
    <property type="term" value="F:phosphorelay sensor kinase activity"/>
    <property type="evidence" value="ECO:0007669"/>
    <property type="project" value="InterPro"/>
</dbReference>
<keyword evidence="10" id="KW-0812">Transmembrane</keyword>
<dbReference type="InterPro" id="IPR005467">
    <property type="entry name" value="His_kinase_dom"/>
</dbReference>
<dbReference type="OrthoDB" id="9760839at2"/>
<evidence type="ECO:0000256" key="5">
    <source>
        <dbReference type="ARBA" id="ARBA00022741"/>
    </source>
</evidence>
<dbReference type="Pfam" id="PF07730">
    <property type="entry name" value="HisKA_3"/>
    <property type="match status" value="1"/>
</dbReference>
<evidence type="ECO:0000259" key="12">
    <source>
        <dbReference type="PROSITE" id="PS50109"/>
    </source>
</evidence>
<keyword evidence="7" id="KW-0067">ATP-binding</keyword>
<name>A0A401UAJ7_9BACT</name>
<evidence type="ECO:0000256" key="3">
    <source>
        <dbReference type="ARBA" id="ARBA00022553"/>
    </source>
</evidence>
<organism evidence="13 14">
    <name type="scientific">Chryseotalea sanaruensis</name>
    <dbReference type="NCBI Taxonomy" id="2482724"/>
    <lineage>
        <taxon>Bacteria</taxon>
        <taxon>Pseudomonadati</taxon>
        <taxon>Bacteroidota</taxon>
        <taxon>Cytophagia</taxon>
        <taxon>Cytophagales</taxon>
        <taxon>Chryseotaleaceae</taxon>
        <taxon>Chryseotalea</taxon>
    </lineage>
</organism>
<comment type="caution">
    <text evidence="13">The sequence shown here is derived from an EMBL/GenBank/DDBJ whole genome shotgun (WGS) entry which is preliminary data.</text>
</comment>
<dbReference type="SUPFAM" id="SSF55874">
    <property type="entry name" value="ATPase domain of HSP90 chaperone/DNA topoisomerase II/histidine kinase"/>
    <property type="match status" value="1"/>
</dbReference>
<dbReference type="InterPro" id="IPR011712">
    <property type="entry name" value="Sig_transdc_His_kin_sub3_dim/P"/>
</dbReference>
<dbReference type="EC" id="2.7.13.3" evidence="2"/>
<feature type="repeat" description="TPR" evidence="9">
    <location>
        <begin position="236"/>
        <end position="269"/>
    </location>
</feature>
<keyword evidence="11" id="KW-0732">Signal</keyword>
<keyword evidence="4" id="KW-0808">Transferase</keyword>
<feature type="signal peptide" evidence="11">
    <location>
        <begin position="1"/>
        <end position="18"/>
    </location>
</feature>
<dbReference type="Proteomes" id="UP000288227">
    <property type="component" value="Unassembled WGS sequence"/>
</dbReference>
<keyword evidence="8" id="KW-0902">Two-component regulatory system</keyword>
<dbReference type="EMBL" id="BHXQ01000003">
    <property type="protein sequence ID" value="GCC51907.1"/>
    <property type="molecule type" value="Genomic_DNA"/>
</dbReference>
<dbReference type="PANTHER" id="PTHR24421:SF10">
    <property type="entry name" value="NITRATE_NITRITE SENSOR PROTEIN NARQ"/>
    <property type="match status" value="1"/>
</dbReference>
<proteinExistence type="predicted"/>
<keyword evidence="10" id="KW-1133">Transmembrane helix</keyword>
<protein>
    <recommendedName>
        <fullName evidence="2">histidine kinase</fullName>
        <ecNumber evidence="2">2.7.13.3</ecNumber>
    </recommendedName>
</protein>
<sequence>MRALPALLCLFCYSLLSAQPQDSLELLLPGTSGVERAKLYYQLISFYQRSNLEKVSRYAKEAESYAKENPEPLIKAYANICLGSYYSSTGKIDSAILLFEKGYAEAEVAKDTVVLIKIVGSLGRTLISAGRAKDALEYLYTSLRWLERYPDDATNFRIRTNITWANLELKRYKEAISFGRKSLTLMENEQWEWIAAYTYNNLAICYGVTGNLDSARYFVDKSLIVTEKSGDNSLKANAYFILGKIYSESGKLELALEQYQFARALREKIGNPFFIVSDLYVIADLYYQLGDYKKGIEAGTEALTLAEKHDLLLKFDGTYLTLAKNFEGLKDFKNASKYYYLWAITKDSLYQQSQAEAIAEMSTKYETEKKEQQLVLQQSQLDQQQSQLTKTYVVVVALVIIIALIIVILYLVSNRHKKQQQLADKKRQLEVREAYINATIQSQESERKRVAQDLHDGMGQLISALSMYMSKLSPNTPQEERVTVVEEAETILKDMHREVRAVAFNLMPQTLIQHGLVAALQEMAYRLNESGKIKVEITSFQIPERMTEVKEISLYRILQEWVTNIIKYAKATKVAINLVDNEDEISVTVEDNGEGFNVAELDKGSGNGWKNIQSRLNLLKGNIEIDSKIGRNGTTLVLGIPKEHELVVSETIK</sequence>
<evidence type="ECO:0000256" key="1">
    <source>
        <dbReference type="ARBA" id="ARBA00000085"/>
    </source>
</evidence>
<dbReference type="InterPro" id="IPR050482">
    <property type="entry name" value="Sensor_HK_TwoCompSys"/>
</dbReference>
<dbReference type="CDD" id="cd16917">
    <property type="entry name" value="HATPase_UhpB-NarQ-NarX-like"/>
    <property type="match status" value="1"/>
</dbReference>
<dbReference type="AlphaFoldDB" id="A0A401UAJ7"/>
<dbReference type="InterPro" id="IPR011990">
    <property type="entry name" value="TPR-like_helical_dom_sf"/>
</dbReference>
<keyword evidence="5" id="KW-0547">Nucleotide-binding</keyword>
<evidence type="ECO:0000256" key="11">
    <source>
        <dbReference type="SAM" id="SignalP"/>
    </source>
</evidence>
<dbReference type="InterPro" id="IPR003594">
    <property type="entry name" value="HATPase_dom"/>
</dbReference>
<accession>A0A401UAJ7</accession>